<dbReference type="EMBL" id="JASBWT010000014">
    <property type="protein sequence ID" value="KAJ9098600.1"/>
    <property type="molecule type" value="Genomic_DNA"/>
</dbReference>
<comment type="caution">
    <text evidence="1">The sequence shown here is derived from an EMBL/GenBank/DDBJ whole genome shotgun (WGS) entry which is preliminary data.</text>
</comment>
<organism evidence="1 2">
    <name type="scientific">Naganishia friedmannii</name>
    <dbReference type="NCBI Taxonomy" id="89922"/>
    <lineage>
        <taxon>Eukaryota</taxon>
        <taxon>Fungi</taxon>
        <taxon>Dikarya</taxon>
        <taxon>Basidiomycota</taxon>
        <taxon>Agaricomycotina</taxon>
        <taxon>Tremellomycetes</taxon>
        <taxon>Filobasidiales</taxon>
        <taxon>Filobasidiaceae</taxon>
        <taxon>Naganishia</taxon>
    </lineage>
</organism>
<name>A0ACC2VHN8_9TREE</name>
<sequence>MGKATAQIYSIEGQDPYAYVRDIADEYTGDFIDEEIRQSEVYSSYRYMGKSGQRIGDIAGLTVPTYTKHEIEVVLTPKACTRVKPLHCMLQFSSALAVV</sequence>
<gene>
    <name evidence="1" type="ORF">QFC21_004246</name>
</gene>
<evidence type="ECO:0000313" key="1">
    <source>
        <dbReference type="EMBL" id="KAJ9098600.1"/>
    </source>
</evidence>
<keyword evidence="2" id="KW-1185">Reference proteome</keyword>
<dbReference type="Proteomes" id="UP001227268">
    <property type="component" value="Unassembled WGS sequence"/>
</dbReference>
<proteinExistence type="predicted"/>
<evidence type="ECO:0000313" key="2">
    <source>
        <dbReference type="Proteomes" id="UP001227268"/>
    </source>
</evidence>
<protein>
    <submittedName>
        <fullName evidence="1">Uncharacterized protein</fullName>
    </submittedName>
</protein>
<accession>A0ACC2VHN8</accession>
<reference evidence="1" key="1">
    <citation type="submission" date="2023-04" db="EMBL/GenBank/DDBJ databases">
        <title>Draft Genome sequencing of Naganishia species isolated from polar environments using Oxford Nanopore Technology.</title>
        <authorList>
            <person name="Leo P."/>
            <person name="Venkateswaran K."/>
        </authorList>
    </citation>
    <scope>NUCLEOTIDE SEQUENCE</scope>
    <source>
        <strain evidence="1">MNA-CCFEE 5423</strain>
    </source>
</reference>